<dbReference type="SUPFAM" id="SSF56300">
    <property type="entry name" value="Metallo-dependent phosphatases"/>
    <property type="match status" value="1"/>
</dbReference>
<dbReference type="PANTHER" id="PTHR11124">
    <property type="entry name" value="VACUOLAR SORTING PROTEIN VPS29"/>
    <property type="match status" value="1"/>
</dbReference>
<proteinExistence type="inferred from homology"/>
<keyword evidence="2" id="KW-0479">Metal-binding</keyword>
<feature type="domain" description="Calcineurin-like phosphoesterase" evidence="3">
    <location>
        <begin position="1"/>
        <end position="146"/>
    </location>
</feature>
<gene>
    <name evidence="4" type="ORF">SAMN04488559_10477</name>
</gene>
<name>A0A1H9RJA3_9LACT</name>
<evidence type="ECO:0000313" key="5">
    <source>
        <dbReference type="Proteomes" id="UP000198948"/>
    </source>
</evidence>
<dbReference type="EMBL" id="FOHA01000004">
    <property type="protein sequence ID" value="SER72625.1"/>
    <property type="molecule type" value="Genomic_DNA"/>
</dbReference>
<dbReference type="CDD" id="cd00841">
    <property type="entry name" value="MPP_YfcE"/>
    <property type="match status" value="1"/>
</dbReference>
<dbReference type="InterPro" id="IPR041802">
    <property type="entry name" value="MPP_YfcE"/>
</dbReference>
<reference evidence="4 5" key="1">
    <citation type="submission" date="2016-10" db="EMBL/GenBank/DDBJ databases">
        <authorList>
            <person name="de Groot N.N."/>
        </authorList>
    </citation>
    <scope>NUCLEOTIDE SEQUENCE [LARGE SCALE GENOMIC DNA]</scope>
    <source>
        <strain evidence="4 5">DSM 13760</strain>
    </source>
</reference>
<dbReference type="InterPro" id="IPR024654">
    <property type="entry name" value="Calcineurin-like_PHP_lpxH"/>
</dbReference>
<accession>A0A1H9RJA3</accession>
<evidence type="ECO:0000256" key="1">
    <source>
        <dbReference type="ARBA" id="ARBA00008950"/>
    </source>
</evidence>
<dbReference type="GO" id="GO:0016787">
    <property type="term" value="F:hydrolase activity"/>
    <property type="evidence" value="ECO:0007669"/>
    <property type="project" value="UniProtKB-UniRule"/>
</dbReference>
<evidence type="ECO:0000313" key="4">
    <source>
        <dbReference type="EMBL" id="SER72625.1"/>
    </source>
</evidence>
<dbReference type="InterPro" id="IPR029052">
    <property type="entry name" value="Metallo-depent_PP-like"/>
</dbReference>
<dbReference type="Pfam" id="PF12850">
    <property type="entry name" value="Metallophos_2"/>
    <property type="match status" value="1"/>
</dbReference>
<dbReference type="Proteomes" id="UP000198948">
    <property type="component" value="Unassembled WGS sequence"/>
</dbReference>
<comment type="similarity">
    <text evidence="1 2">Belongs to the metallophosphoesterase superfamily. YfcE family.</text>
</comment>
<comment type="cofactor">
    <cofactor evidence="2">
        <name>a divalent metal cation</name>
        <dbReference type="ChEBI" id="CHEBI:60240"/>
    </cofactor>
</comment>
<keyword evidence="5" id="KW-1185">Reference proteome</keyword>
<organism evidence="4 5">
    <name type="scientific">Isobaculum melis</name>
    <dbReference type="NCBI Taxonomy" id="142588"/>
    <lineage>
        <taxon>Bacteria</taxon>
        <taxon>Bacillati</taxon>
        <taxon>Bacillota</taxon>
        <taxon>Bacilli</taxon>
        <taxon>Lactobacillales</taxon>
        <taxon>Carnobacteriaceae</taxon>
        <taxon>Isobaculum</taxon>
    </lineage>
</organism>
<dbReference type="InterPro" id="IPR000979">
    <property type="entry name" value="Phosphodiesterase_MJ0936/Vps29"/>
</dbReference>
<dbReference type="STRING" id="142588.SAMN04488559_10477"/>
<dbReference type="RefSeq" id="WP_092650864.1">
    <property type="nucleotide sequence ID" value="NZ_FOHA01000004.1"/>
</dbReference>
<dbReference type="Gene3D" id="3.60.21.10">
    <property type="match status" value="1"/>
</dbReference>
<evidence type="ECO:0000256" key="2">
    <source>
        <dbReference type="RuleBase" id="RU362039"/>
    </source>
</evidence>
<dbReference type="AlphaFoldDB" id="A0A1H9RJA3"/>
<dbReference type="OrthoDB" id="9800565at2"/>
<protein>
    <recommendedName>
        <fullName evidence="2">Phosphoesterase</fullName>
        <ecNumber evidence="2">3.1.4.-</ecNumber>
    </recommendedName>
</protein>
<evidence type="ECO:0000259" key="3">
    <source>
        <dbReference type="Pfam" id="PF12850"/>
    </source>
</evidence>
<dbReference type="NCBIfam" id="TIGR00040">
    <property type="entry name" value="yfcE"/>
    <property type="match status" value="1"/>
</dbReference>
<sequence>MKVLVVSDNHGDQAVLENLFAHYQGKVDAMFHCGDSELDSASSIWKDVYVVRGNCDFDEGYPEKLVAEVAGNRIFMTHGHLYQVKSSMNPLKYAALEEQANFAFFGHTHELGVEKIDDLIVLNPGSIRLPRGQYPIKTYAIVEATDSEVHVQYYDVAHQPIEALAFTFLK</sequence>
<dbReference type="EC" id="3.1.4.-" evidence="2"/>
<dbReference type="GO" id="GO:0046872">
    <property type="term" value="F:metal ion binding"/>
    <property type="evidence" value="ECO:0007669"/>
    <property type="project" value="UniProtKB-KW"/>
</dbReference>